<name>A0ABW7FQP7_9BURK</name>
<feature type="signal peptide" evidence="1">
    <location>
        <begin position="1"/>
        <end position="19"/>
    </location>
</feature>
<sequence length="227" mass="24038">MRHPLCAAALALAPLLAQAYTLDFGQGPNAPTLCATNADGSGSASVCANGSWVNQSYGDMAGLVDVSYGQPLTPNTSLRWWDQRYNNLYGVLWADGGDGPQSYARIDMRALGGGLRLTNFTLGAYSETSRSTQVDVFDLGSNALLYHYEGMVGDATTNTATVFNVDLSSSTGLRLEWRNSAYNVGLDNVVLQAVPEPSSLALMLGGLAGVLPLVRRRRQASSARPAA</sequence>
<dbReference type="Proteomes" id="UP001606099">
    <property type="component" value="Unassembled WGS sequence"/>
</dbReference>
<evidence type="ECO:0000313" key="4">
    <source>
        <dbReference type="Proteomes" id="UP001606099"/>
    </source>
</evidence>
<feature type="domain" description="Ice-binding protein C-terminal" evidence="2">
    <location>
        <begin position="193"/>
        <end position="218"/>
    </location>
</feature>
<proteinExistence type="predicted"/>
<protein>
    <submittedName>
        <fullName evidence="3">PEP-CTERM sorting domain-containing protein</fullName>
    </submittedName>
</protein>
<accession>A0ABW7FQP7</accession>
<gene>
    <name evidence="3" type="ORF">ACG0Z6_00170</name>
</gene>
<keyword evidence="4" id="KW-1185">Reference proteome</keyword>
<evidence type="ECO:0000313" key="3">
    <source>
        <dbReference type="EMBL" id="MFG6446647.1"/>
    </source>
</evidence>
<dbReference type="Pfam" id="PF07589">
    <property type="entry name" value="PEP-CTERM"/>
    <property type="match status" value="1"/>
</dbReference>
<feature type="chain" id="PRO_5045537847" evidence="1">
    <location>
        <begin position="20"/>
        <end position="227"/>
    </location>
</feature>
<comment type="caution">
    <text evidence="3">The sequence shown here is derived from an EMBL/GenBank/DDBJ whole genome shotgun (WGS) entry which is preliminary data.</text>
</comment>
<dbReference type="InterPro" id="IPR013424">
    <property type="entry name" value="Ice-binding_C"/>
</dbReference>
<evidence type="ECO:0000259" key="2">
    <source>
        <dbReference type="Pfam" id="PF07589"/>
    </source>
</evidence>
<dbReference type="NCBIfam" id="TIGR02595">
    <property type="entry name" value="PEP_CTERM"/>
    <property type="match status" value="1"/>
</dbReference>
<evidence type="ECO:0000256" key="1">
    <source>
        <dbReference type="SAM" id="SignalP"/>
    </source>
</evidence>
<reference evidence="3 4" key="1">
    <citation type="submission" date="2024-08" db="EMBL/GenBank/DDBJ databases">
        <authorList>
            <person name="Lu H."/>
        </authorList>
    </citation>
    <scope>NUCLEOTIDE SEQUENCE [LARGE SCALE GENOMIC DNA]</scope>
    <source>
        <strain evidence="3 4">BYS180W</strain>
    </source>
</reference>
<dbReference type="RefSeq" id="WP_394457694.1">
    <property type="nucleotide sequence ID" value="NZ_JBIGHZ010000001.1"/>
</dbReference>
<organism evidence="3 4">
    <name type="scientific">Roseateles rivi</name>
    <dbReference type="NCBI Taxonomy" id="3299028"/>
    <lineage>
        <taxon>Bacteria</taxon>
        <taxon>Pseudomonadati</taxon>
        <taxon>Pseudomonadota</taxon>
        <taxon>Betaproteobacteria</taxon>
        <taxon>Burkholderiales</taxon>
        <taxon>Sphaerotilaceae</taxon>
        <taxon>Roseateles</taxon>
    </lineage>
</organism>
<keyword evidence="1" id="KW-0732">Signal</keyword>
<dbReference type="EMBL" id="JBIGHZ010000001">
    <property type="protein sequence ID" value="MFG6446647.1"/>
    <property type="molecule type" value="Genomic_DNA"/>
</dbReference>